<dbReference type="InterPro" id="IPR057207">
    <property type="entry name" value="FBXL15_LRR"/>
</dbReference>
<accession>A0AAW1PME1</accession>
<dbReference type="SMART" id="SM00367">
    <property type="entry name" value="LRR_CC"/>
    <property type="match status" value="7"/>
</dbReference>
<comment type="caution">
    <text evidence="5">The sequence shown here is derived from an EMBL/GenBank/DDBJ whole genome shotgun (WGS) entry which is preliminary data.</text>
</comment>
<keyword evidence="6" id="KW-1185">Reference proteome</keyword>
<keyword evidence="2" id="KW-0833">Ubl conjugation pathway</keyword>
<evidence type="ECO:0000256" key="1">
    <source>
        <dbReference type="ARBA" id="ARBA00004430"/>
    </source>
</evidence>
<sequence length="354" mass="38124">MADVQSRAPWDIEPHKSTGHTSKLSVEEPCAVADGVNELVEGVSECNLDLALELVERLRTRGFHLHTNLKITPKSRVDHWQQKAGTGHFDWAGEQVNDAARGAAVLFHAVVAASFQRCTALLDDGLARFAYGSCSQLGTLDLAGCRKLTDTGIAAVADACPHLRHLNISSCHLVTDWGFAQLGQACQKLRVLKACGCDRLGDAGLQALASGARHLQELNVGWCEHLGTSSLTRLAACCPDMRILNLCGCHKVTNEAVEAIARRCSQLENLGLYCCRRLTDPSMHAVAANLTTLQHINVSGCRSLGRAALQAVLDSNPQLHTCRSMHCNVIIGGCLALLDVSCICSKYPERSPVC</sequence>
<comment type="subcellular location">
    <subcellularLocation>
        <location evidence="1">Cytoplasm</location>
        <location evidence="1">Cytoskeleton</location>
        <location evidence="1">Cilium axoneme</location>
    </subcellularLocation>
</comment>
<feature type="region of interest" description="Disordered" evidence="3">
    <location>
        <begin position="1"/>
        <end position="23"/>
    </location>
</feature>
<organism evidence="5 6">
    <name type="scientific">Symbiochloris irregularis</name>
    <dbReference type="NCBI Taxonomy" id="706552"/>
    <lineage>
        <taxon>Eukaryota</taxon>
        <taxon>Viridiplantae</taxon>
        <taxon>Chlorophyta</taxon>
        <taxon>core chlorophytes</taxon>
        <taxon>Trebouxiophyceae</taxon>
        <taxon>Trebouxiales</taxon>
        <taxon>Trebouxiaceae</taxon>
        <taxon>Symbiochloris</taxon>
    </lineage>
</organism>
<dbReference type="GO" id="GO:0005930">
    <property type="term" value="C:axoneme"/>
    <property type="evidence" value="ECO:0007669"/>
    <property type="project" value="UniProtKB-SubCell"/>
</dbReference>
<dbReference type="EMBL" id="JALJOQ010000018">
    <property type="protein sequence ID" value="KAK9809585.1"/>
    <property type="molecule type" value="Genomic_DNA"/>
</dbReference>
<evidence type="ECO:0000256" key="3">
    <source>
        <dbReference type="SAM" id="MobiDB-lite"/>
    </source>
</evidence>
<dbReference type="Proteomes" id="UP001465755">
    <property type="component" value="Unassembled WGS sequence"/>
</dbReference>
<dbReference type="InterPro" id="IPR050648">
    <property type="entry name" value="F-box_LRR-repeat"/>
</dbReference>
<evidence type="ECO:0000313" key="5">
    <source>
        <dbReference type="EMBL" id="KAK9809585.1"/>
    </source>
</evidence>
<gene>
    <name evidence="5" type="ORF">WJX73_004319</name>
</gene>
<evidence type="ECO:0000259" key="4">
    <source>
        <dbReference type="Pfam" id="PF25372"/>
    </source>
</evidence>
<dbReference type="Gene3D" id="3.80.10.10">
    <property type="entry name" value="Ribonuclease Inhibitor"/>
    <property type="match status" value="1"/>
</dbReference>
<dbReference type="SUPFAM" id="SSF52047">
    <property type="entry name" value="RNI-like"/>
    <property type="match status" value="1"/>
</dbReference>
<dbReference type="PANTHER" id="PTHR13382">
    <property type="entry name" value="MITOCHONDRIAL ATP SYNTHASE COUPLING FACTOR B"/>
    <property type="match status" value="1"/>
</dbReference>
<protein>
    <recommendedName>
        <fullName evidence="4">F-box/LRR-repeat protein 15-like leucin rich repeat domain-containing protein</fullName>
    </recommendedName>
</protein>
<evidence type="ECO:0000256" key="2">
    <source>
        <dbReference type="ARBA" id="ARBA00022786"/>
    </source>
</evidence>
<dbReference type="AlphaFoldDB" id="A0AAW1PME1"/>
<feature type="domain" description="F-box/LRR-repeat protein 15-like leucin rich repeat" evidence="4">
    <location>
        <begin position="131"/>
        <end position="288"/>
    </location>
</feature>
<proteinExistence type="predicted"/>
<dbReference type="InterPro" id="IPR032675">
    <property type="entry name" value="LRR_dom_sf"/>
</dbReference>
<name>A0AAW1PME1_9CHLO</name>
<dbReference type="InterPro" id="IPR006553">
    <property type="entry name" value="Leu-rich_rpt_Cys-con_subtyp"/>
</dbReference>
<dbReference type="Pfam" id="PF25372">
    <property type="entry name" value="DUF7885"/>
    <property type="match status" value="1"/>
</dbReference>
<evidence type="ECO:0000313" key="6">
    <source>
        <dbReference type="Proteomes" id="UP001465755"/>
    </source>
</evidence>
<reference evidence="5 6" key="1">
    <citation type="journal article" date="2024" name="Nat. Commun.">
        <title>Phylogenomics reveals the evolutionary origins of lichenization in chlorophyte algae.</title>
        <authorList>
            <person name="Puginier C."/>
            <person name="Libourel C."/>
            <person name="Otte J."/>
            <person name="Skaloud P."/>
            <person name="Haon M."/>
            <person name="Grisel S."/>
            <person name="Petersen M."/>
            <person name="Berrin J.G."/>
            <person name="Delaux P.M."/>
            <person name="Dal Grande F."/>
            <person name="Keller J."/>
        </authorList>
    </citation>
    <scope>NUCLEOTIDE SEQUENCE [LARGE SCALE GENOMIC DNA]</scope>
    <source>
        <strain evidence="5 6">SAG 2036</strain>
    </source>
</reference>